<dbReference type="EMBL" id="CM016762">
    <property type="protein sequence ID" value="TMS35777.1"/>
    <property type="molecule type" value="Genomic_DNA"/>
</dbReference>
<dbReference type="AlphaFoldDB" id="A0A4U8UUC1"/>
<reference evidence="7 8" key="2">
    <citation type="journal article" date="2019" name="G3 (Bethesda)">
        <title>Hybrid Assembly of the Genome of the Entomopathogenic Nematode Steinernema carpocapsae Identifies the X-Chromosome.</title>
        <authorList>
            <person name="Serra L."/>
            <person name="Macchietto M."/>
            <person name="Macias-Munoz A."/>
            <person name="McGill C.J."/>
            <person name="Rodriguez I.M."/>
            <person name="Rodriguez B."/>
            <person name="Murad R."/>
            <person name="Mortazavi A."/>
        </authorList>
    </citation>
    <scope>NUCLEOTIDE SEQUENCE [LARGE SCALE GENOMIC DNA]</scope>
    <source>
        <strain evidence="7 8">ALL</strain>
    </source>
</reference>
<reference evidence="7 8" key="1">
    <citation type="journal article" date="2015" name="Genome Biol.">
        <title>Comparative genomics of Steinernema reveals deeply conserved gene regulatory networks.</title>
        <authorList>
            <person name="Dillman A.R."/>
            <person name="Macchietto M."/>
            <person name="Porter C.F."/>
            <person name="Rogers A."/>
            <person name="Williams B."/>
            <person name="Antoshechkin I."/>
            <person name="Lee M.M."/>
            <person name="Goodwin Z."/>
            <person name="Lu X."/>
            <person name="Lewis E.E."/>
            <person name="Goodrich-Blair H."/>
            <person name="Stock S.P."/>
            <person name="Adams B.J."/>
            <person name="Sternberg P.W."/>
            <person name="Mortazavi A."/>
        </authorList>
    </citation>
    <scope>NUCLEOTIDE SEQUENCE [LARGE SCALE GENOMIC DNA]</scope>
    <source>
        <strain evidence="7 8">ALL</strain>
    </source>
</reference>
<feature type="transmembrane region" description="Helical" evidence="6">
    <location>
        <begin position="270"/>
        <end position="291"/>
    </location>
</feature>
<evidence type="ECO:0000256" key="5">
    <source>
        <dbReference type="ARBA" id="ARBA00023136"/>
    </source>
</evidence>
<dbReference type="Proteomes" id="UP000298663">
    <property type="component" value="Chromosome X"/>
</dbReference>
<dbReference type="GO" id="GO:0022857">
    <property type="term" value="F:transmembrane transporter activity"/>
    <property type="evidence" value="ECO:0007669"/>
    <property type="project" value="InterPro"/>
</dbReference>
<evidence type="ECO:0008006" key="9">
    <source>
        <dbReference type="Google" id="ProtNLM"/>
    </source>
</evidence>
<sequence length="370" mass="40972">MIVGGIIEHKMGPRFGAFLGAFFYTASTALCYFTIQHSYLALLVTLGLLQTFGYGVAYNCVLINAQKWLPHRVGLAGGLIVSGFGCGAFLISPIQTKFINPWNYSPNEDGYFTQTDLLERVPQVFLVLATVFGVIQMIGLLFIGEPRGVDVIYEDDEELSPRSEEQLSVKEIMTSITFVVLFVTLVFNGVWVQAISGLFKAFGQQFVTDDFFLATISSFASIFNCGSRVMWGNLADKTSYQTSMVIASTIGCVLIWTLGVVQMLRSPYMLFVWVCGMFCCVGATYSLLPYATYKCFKGQHFGLTYGAIQIALTFSGIINALLSQFVLPQVGYVIHFTIIGGLMFLSQILTTLISFTKYGRLQAISYERLD</sequence>
<evidence type="ECO:0000256" key="2">
    <source>
        <dbReference type="ARBA" id="ARBA00022448"/>
    </source>
</evidence>
<comment type="subcellular location">
    <subcellularLocation>
        <location evidence="1">Membrane</location>
        <topology evidence="1">Multi-pass membrane protein</topology>
    </subcellularLocation>
</comment>
<dbReference type="SUPFAM" id="SSF103473">
    <property type="entry name" value="MFS general substrate transporter"/>
    <property type="match status" value="1"/>
</dbReference>
<accession>A0A4U8UUC1</accession>
<feature type="transmembrane region" description="Helical" evidence="6">
    <location>
        <begin position="172"/>
        <end position="191"/>
    </location>
</feature>
<feature type="transmembrane region" description="Helical" evidence="6">
    <location>
        <begin position="303"/>
        <end position="326"/>
    </location>
</feature>
<dbReference type="Pfam" id="PF07690">
    <property type="entry name" value="MFS_1"/>
    <property type="match status" value="1"/>
</dbReference>
<feature type="transmembrane region" description="Helical" evidence="6">
    <location>
        <begin position="15"/>
        <end position="35"/>
    </location>
</feature>
<dbReference type="PANTHER" id="PTHR43385:SF1">
    <property type="entry name" value="RIBOFLAVIN TRANSPORTER RIBJ"/>
    <property type="match status" value="1"/>
</dbReference>
<dbReference type="InterPro" id="IPR052983">
    <property type="entry name" value="MFS_Riboflavin_Transporter"/>
</dbReference>
<proteinExistence type="predicted"/>
<dbReference type="GO" id="GO:0016020">
    <property type="term" value="C:membrane"/>
    <property type="evidence" value="ECO:0007669"/>
    <property type="project" value="UniProtKB-SubCell"/>
</dbReference>
<dbReference type="InterPro" id="IPR036259">
    <property type="entry name" value="MFS_trans_sf"/>
</dbReference>
<dbReference type="OrthoDB" id="410267at2759"/>
<comment type="caution">
    <text evidence="7">The sequence shown here is derived from an EMBL/GenBank/DDBJ whole genome shotgun (WGS) entry which is preliminary data.</text>
</comment>
<name>A0A4U8UUC1_STECR</name>
<feature type="transmembrane region" description="Helical" evidence="6">
    <location>
        <begin position="211"/>
        <end position="231"/>
    </location>
</feature>
<evidence type="ECO:0000256" key="3">
    <source>
        <dbReference type="ARBA" id="ARBA00022692"/>
    </source>
</evidence>
<feature type="transmembrane region" description="Helical" evidence="6">
    <location>
        <begin position="243"/>
        <end position="264"/>
    </location>
</feature>
<evidence type="ECO:0000256" key="4">
    <source>
        <dbReference type="ARBA" id="ARBA00022989"/>
    </source>
</evidence>
<dbReference type="STRING" id="34508.A0A4U8UUC1"/>
<dbReference type="PANTHER" id="PTHR43385">
    <property type="entry name" value="RIBOFLAVIN TRANSPORTER RIBJ"/>
    <property type="match status" value="1"/>
</dbReference>
<dbReference type="EMBL" id="AZBU02000001">
    <property type="protein sequence ID" value="TMS35777.1"/>
    <property type="molecule type" value="Genomic_DNA"/>
</dbReference>
<feature type="transmembrane region" description="Helical" evidence="6">
    <location>
        <begin position="332"/>
        <end position="355"/>
    </location>
</feature>
<keyword evidence="3 6" id="KW-0812">Transmembrane</keyword>
<keyword evidence="2" id="KW-0813">Transport</keyword>
<feature type="transmembrane region" description="Helical" evidence="6">
    <location>
        <begin position="73"/>
        <end position="94"/>
    </location>
</feature>
<evidence type="ECO:0000313" key="7">
    <source>
        <dbReference type="EMBL" id="TMS35777.1"/>
    </source>
</evidence>
<protein>
    <recommendedName>
        <fullName evidence="9">Major facilitator superfamily (MFS) profile domain-containing protein</fullName>
    </recommendedName>
</protein>
<evidence type="ECO:0000256" key="1">
    <source>
        <dbReference type="ARBA" id="ARBA00004141"/>
    </source>
</evidence>
<keyword evidence="5 6" id="KW-0472">Membrane</keyword>
<keyword evidence="8" id="KW-1185">Reference proteome</keyword>
<organism evidence="7 8">
    <name type="scientific">Steinernema carpocapsae</name>
    <name type="common">Entomopathogenic nematode</name>
    <dbReference type="NCBI Taxonomy" id="34508"/>
    <lineage>
        <taxon>Eukaryota</taxon>
        <taxon>Metazoa</taxon>
        <taxon>Ecdysozoa</taxon>
        <taxon>Nematoda</taxon>
        <taxon>Chromadorea</taxon>
        <taxon>Rhabditida</taxon>
        <taxon>Tylenchina</taxon>
        <taxon>Panagrolaimomorpha</taxon>
        <taxon>Strongyloidoidea</taxon>
        <taxon>Steinernematidae</taxon>
        <taxon>Steinernema</taxon>
    </lineage>
</organism>
<evidence type="ECO:0000313" key="8">
    <source>
        <dbReference type="Proteomes" id="UP000298663"/>
    </source>
</evidence>
<gene>
    <name evidence="7" type="ORF">L596_003100</name>
</gene>
<feature type="transmembrane region" description="Helical" evidence="6">
    <location>
        <begin position="124"/>
        <end position="143"/>
    </location>
</feature>
<dbReference type="InterPro" id="IPR011701">
    <property type="entry name" value="MFS"/>
</dbReference>
<keyword evidence="4 6" id="KW-1133">Transmembrane helix</keyword>
<dbReference type="Gene3D" id="1.20.1250.20">
    <property type="entry name" value="MFS general substrate transporter like domains"/>
    <property type="match status" value="2"/>
</dbReference>
<feature type="transmembrane region" description="Helical" evidence="6">
    <location>
        <begin position="41"/>
        <end position="61"/>
    </location>
</feature>
<evidence type="ECO:0000256" key="6">
    <source>
        <dbReference type="SAM" id="Phobius"/>
    </source>
</evidence>